<accession>T1BFP2</accession>
<reference evidence="2" key="2">
    <citation type="journal article" date="2014" name="ISME J.">
        <title>Microbial stratification in low pH oxic and suboxic macroscopic growths along an acid mine drainage.</title>
        <authorList>
            <person name="Mendez-Garcia C."/>
            <person name="Mesa V."/>
            <person name="Sprenger R.R."/>
            <person name="Richter M."/>
            <person name="Diez M.S."/>
            <person name="Solano J."/>
            <person name="Bargiela R."/>
            <person name="Golyshina O.V."/>
            <person name="Manteca A."/>
            <person name="Ramos J.L."/>
            <person name="Gallego J.R."/>
            <person name="Llorente I."/>
            <person name="Martins Dos Santos V.A."/>
            <person name="Jensen O.N."/>
            <person name="Pelaez A.I."/>
            <person name="Sanchez J."/>
            <person name="Ferrer M."/>
        </authorList>
    </citation>
    <scope>NUCLEOTIDE SEQUENCE</scope>
</reference>
<evidence type="ECO:0000256" key="1">
    <source>
        <dbReference type="SAM" id="Phobius"/>
    </source>
</evidence>
<dbReference type="EMBL" id="AUZY01007020">
    <property type="protein sequence ID" value="EQD51889.1"/>
    <property type="molecule type" value="Genomic_DNA"/>
</dbReference>
<keyword evidence="1" id="KW-0812">Transmembrane</keyword>
<feature type="transmembrane region" description="Helical" evidence="1">
    <location>
        <begin position="12"/>
        <end position="32"/>
    </location>
</feature>
<proteinExistence type="predicted"/>
<evidence type="ECO:0000313" key="2">
    <source>
        <dbReference type="EMBL" id="EQD51889.1"/>
    </source>
</evidence>
<name>T1BFP2_9ZZZZ</name>
<evidence type="ECO:0008006" key="3">
    <source>
        <dbReference type="Google" id="ProtNLM"/>
    </source>
</evidence>
<comment type="caution">
    <text evidence="2">The sequence shown here is derived from an EMBL/GenBank/DDBJ whole genome shotgun (WGS) entry which is preliminary data.</text>
</comment>
<sequence length="175" mass="19572">MTERLSERVRSVSLLELVIVVILVAIFIRVAIDRIWPLRIVAEKTAVVEVRGAIESALGITVAARIARGAPLAAIAQLAGSNPIRFLAAPPDNYLGSFAHPGRHRIPGGSWYFNRSRRTLVYVVRFASHFTSSLPGRKRIRFRVEAVYRGRGHAPDDLAGIRLVELNRYVWKVPR</sequence>
<protein>
    <recommendedName>
        <fullName evidence="3">Prepilin-type N-terminal cleavage/methylation domain-containing protein</fullName>
    </recommendedName>
</protein>
<reference evidence="2" key="1">
    <citation type="submission" date="2013-08" db="EMBL/GenBank/DDBJ databases">
        <authorList>
            <person name="Mendez C."/>
            <person name="Richter M."/>
            <person name="Ferrer M."/>
            <person name="Sanchez J."/>
        </authorList>
    </citation>
    <scope>NUCLEOTIDE SEQUENCE</scope>
</reference>
<keyword evidence="1" id="KW-1133">Transmembrane helix</keyword>
<gene>
    <name evidence="2" type="ORF">B1B_10823</name>
</gene>
<keyword evidence="1" id="KW-0472">Membrane</keyword>
<organism evidence="2">
    <name type="scientific">mine drainage metagenome</name>
    <dbReference type="NCBI Taxonomy" id="410659"/>
    <lineage>
        <taxon>unclassified sequences</taxon>
        <taxon>metagenomes</taxon>
        <taxon>ecological metagenomes</taxon>
    </lineage>
</organism>
<dbReference type="AlphaFoldDB" id="T1BFP2"/>